<dbReference type="Proteomes" id="UP001620460">
    <property type="component" value="Unassembled WGS sequence"/>
</dbReference>
<comment type="similarity">
    <text evidence="2">Belongs to the bacterial PQQ dehydrogenase family.</text>
</comment>
<name>A0ABW8JVE1_9GAMM</name>
<gene>
    <name evidence="7" type="ORF">ISP17_10690</name>
</gene>
<keyword evidence="5" id="KW-0472">Membrane</keyword>
<feature type="domain" description="Pyrrolo-quinoline quinone repeat" evidence="6">
    <location>
        <begin position="181"/>
        <end position="810"/>
    </location>
</feature>
<dbReference type="EC" id="1.1.-.-" evidence="7"/>
<feature type="transmembrane region" description="Helical" evidence="5">
    <location>
        <begin position="67"/>
        <end position="83"/>
    </location>
</feature>
<accession>A0ABW8JVE1</accession>
<dbReference type="PANTHER" id="PTHR32303">
    <property type="entry name" value="QUINOPROTEIN ALCOHOL DEHYDROGENASE (CYTOCHROME C)"/>
    <property type="match status" value="1"/>
</dbReference>
<sequence>MTIERDGRTTGRTWAMAVGAVIGLLALAMTGGGAWLIGLGGSWYYALAGLALLVAAVQLLRGRRSGAWWYFGVLAATVLWTLWEIGLDYWGWIPRDGLLVLLGIAVALCLPRLEPRTRRPASLGLAAGLVLIFVGAFALVFAPHNVYHSGQPLPASGPVASTAAVGSTAAQPANAPADNDWGAYGRDNAATRYSPLRQITPQNVTHLKQAWVFHTGDLPKKRYGAETTPLKIGDRLYLCTARNVLIALDARDGHQLWRYDPKVRTPSIPYTAACRGVAYYATPAAAAVPPPAAAAKPTDSAAPPPAEPSHIAAAAGAPGACTQRIIEGTLDGRLIAVDADTGRPCAEFGDHGQVDITRGMGETPPGYVAITSAPTIVRGVVVTGHQVLDGQRRWAPSGVILGYDAVTGQLRWAWDMVHPERNGLPPPGETFARGTPDMWTTATGDEQLGLVYIPLGAPAGQYLSSSRRPAENAYSDSLVALDVATGKPAWHFQSQQRGVWDYDLGSQASLVDFPAANGTVPALVLPTKQGDMYVLDRRTGQPLTGIERRPVPGGGVEPGQRAATQPFSSFHTVRKSDLTARSMWGLTPVDQLACRIQFRQANYRGVYTPPSARRPWIEYPGYNGGSDWGGVAIDPHRGVIVANYNDIPNYDRMVPRAQAQKAGWKPRDEDDSDNKAGPETTGFAQLDTPYGYTINAGWRMAVTGMPCKEPPYGGIQAVDLKTGRTLWYRPLGTALRNGPFGLSSHLPFTIGTPNNGGSVVTASGLIFVAAATDDLIRAIDLASGKTLWTAKLPAGGQATPIVYRVDGREYLVIMAAGHHFMETPEGDALVAYALPR</sequence>
<keyword evidence="8" id="KW-1185">Reference proteome</keyword>
<feature type="region of interest" description="Disordered" evidence="4">
    <location>
        <begin position="543"/>
        <end position="562"/>
    </location>
</feature>
<feature type="region of interest" description="Disordered" evidence="4">
    <location>
        <begin position="290"/>
        <end position="309"/>
    </location>
</feature>
<evidence type="ECO:0000256" key="1">
    <source>
        <dbReference type="ARBA" id="ARBA00001931"/>
    </source>
</evidence>
<dbReference type="InterPro" id="IPR002372">
    <property type="entry name" value="PQQ_rpt_dom"/>
</dbReference>
<dbReference type="NCBIfam" id="TIGR03074">
    <property type="entry name" value="PQQ_membr_DH"/>
    <property type="match status" value="1"/>
</dbReference>
<evidence type="ECO:0000256" key="3">
    <source>
        <dbReference type="ARBA" id="ARBA00023002"/>
    </source>
</evidence>
<dbReference type="CDD" id="cd10280">
    <property type="entry name" value="PQQ_mGDH"/>
    <property type="match status" value="1"/>
</dbReference>
<organism evidence="7 8">
    <name type="scientific">Dyella ginsengisoli</name>
    <dbReference type="NCBI Taxonomy" id="363848"/>
    <lineage>
        <taxon>Bacteria</taxon>
        <taxon>Pseudomonadati</taxon>
        <taxon>Pseudomonadota</taxon>
        <taxon>Gammaproteobacteria</taxon>
        <taxon>Lysobacterales</taxon>
        <taxon>Rhodanobacteraceae</taxon>
        <taxon>Dyella</taxon>
    </lineage>
</organism>
<feature type="transmembrane region" description="Helical" evidence="5">
    <location>
        <begin position="12"/>
        <end position="37"/>
    </location>
</feature>
<keyword evidence="3 7" id="KW-0560">Oxidoreductase</keyword>
<evidence type="ECO:0000256" key="2">
    <source>
        <dbReference type="ARBA" id="ARBA00008156"/>
    </source>
</evidence>
<evidence type="ECO:0000313" key="7">
    <source>
        <dbReference type="EMBL" id="MFK2904434.1"/>
    </source>
</evidence>
<dbReference type="RefSeq" id="WP_404632950.1">
    <property type="nucleotide sequence ID" value="NZ_JADIKM010000003.1"/>
</dbReference>
<evidence type="ECO:0000256" key="4">
    <source>
        <dbReference type="SAM" id="MobiDB-lite"/>
    </source>
</evidence>
<dbReference type="SMART" id="SM00564">
    <property type="entry name" value="PQQ"/>
    <property type="match status" value="7"/>
</dbReference>
<dbReference type="Pfam" id="PF01011">
    <property type="entry name" value="PQQ"/>
    <property type="match status" value="1"/>
</dbReference>
<feature type="compositionally biased region" description="Basic and acidic residues" evidence="4">
    <location>
        <begin position="665"/>
        <end position="676"/>
    </location>
</feature>
<evidence type="ECO:0000259" key="6">
    <source>
        <dbReference type="Pfam" id="PF01011"/>
    </source>
</evidence>
<evidence type="ECO:0000313" key="8">
    <source>
        <dbReference type="Proteomes" id="UP001620460"/>
    </source>
</evidence>
<comment type="cofactor">
    <cofactor evidence="1">
        <name>pyrroloquinoline quinone</name>
        <dbReference type="ChEBI" id="CHEBI:58442"/>
    </cofactor>
</comment>
<dbReference type="SUPFAM" id="SSF50998">
    <property type="entry name" value="Quinoprotein alcohol dehydrogenase-like"/>
    <property type="match status" value="1"/>
</dbReference>
<keyword evidence="5" id="KW-0812">Transmembrane</keyword>
<dbReference type="PANTHER" id="PTHR32303:SF4">
    <property type="entry name" value="QUINOPROTEIN GLUCOSE DEHYDROGENASE"/>
    <property type="match status" value="1"/>
</dbReference>
<dbReference type="InterPro" id="IPR018391">
    <property type="entry name" value="PQQ_b-propeller_rpt"/>
</dbReference>
<comment type="caution">
    <text evidence="7">The sequence shown here is derived from an EMBL/GenBank/DDBJ whole genome shotgun (WGS) entry which is preliminary data.</text>
</comment>
<dbReference type="EMBL" id="JADIKM010000003">
    <property type="protein sequence ID" value="MFK2904434.1"/>
    <property type="molecule type" value="Genomic_DNA"/>
</dbReference>
<feature type="compositionally biased region" description="Low complexity" evidence="4">
    <location>
        <begin position="290"/>
        <end position="301"/>
    </location>
</feature>
<protein>
    <submittedName>
        <fullName evidence="7">Membrane-bound PQQ-dependent dehydrogenase, glucose/quinate/shikimate family</fullName>
        <ecNumber evidence="7">1.1.-.-</ecNumber>
    </submittedName>
</protein>
<proteinExistence type="inferred from homology"/>
<dbReference type="Gene3D" id="2.140.10.10">
    <property type="entry name" value="Quinoprotein alcohol dehydrogenase-like superfamily"/>
    <property type="match status" value="2"/>
</dbReference>
<dbReference type="InterPro" id="IPR017511">
    <property type="entry name" value="PQQ_mDH"/>
</dbReference>
<dbReference type="GO" id="GO:0016491">
    <property type="term" value="F:oxidoreductase activity"/>
    <property type="evidence" value="ECO:0007669"/>
    <property type="project" value="UniProtKB-KW"/>
</dbReference>
<feature type="transmembrane region" description="Helical" evidence="5">
    <location>
        <begin position="89"/>
        <end position="110"/>
    </location>
</feature>
<evidence type="ECO:0000256" key="5">
    <source>
        <dbReference type="SAM" id="Phobius"/>
    </source>
</evidence>
<reference evidence="7 8" key="1">
    <citation type="submission" date="2020-10" db="EMBL/GenBank/DDBJ databases">
        <title>Phylogeny of dyella-like bacteria.</title>
        <authorList>
            <person name="Fu J."/>
        </authorList>
    </citation>
    <scope>NUCLEOTIDE SEQUENCE [LARGE SCALE GENOMIC DNA]</scope>
    <source>
        <strain evidence="7 8">Gsoil3046</strain>
    </source>
</reference>
<feature type="transmembrane region" description="Helical" evidence="5">
    <location>
        <begin position="122"/>
        <end position="142"/>
    </location>
</feature>
<keyword evidence="5" id="KW-1133">Transmembrane helix</keyword>
<feature type="region of interest" description="Disordered" evidence="4">
    <location>
        <begin position="657"/>
        <end position="682"/>
    </location>
</feature>
<dbReference type="InterPro" id="IPR011047">
    <property type="entry name" value="Quinoprotein_ADH-like_sf"/>
</dbReference>
<feature type="transmembrane region" description="Helical" evidence="5">
    <location>
        <begin position="43"/>
        <end position="60"/>
    </location>
</feature>